<dbReference type="InterPro" id="IPR036188">
    <property type="entry name" value="FAD/NAD-bd_sf"/>
</dbReference>
<feature type="region of interest" description="Disordered" evidence="1">
    <location>
        <begin position="1"/>
        <end position="20"/>
    </location>
</feature>
<accession>A0ABQ6IY43</accession>
<dbReference type="PANTHER" id="PTHR42923">
    <property type="entry name" value="PROTOPORPHYRINOGEN OXIDASE"/>
    <property type="match status" value="1"/>
</dbReference>
<protein>
    <submittedName>
        <fullName evidence="3">Dehydrogenase</fullName>
    </submittedName>
</protein>
<dbReference type="EMBL" id="BSUO01000001">
    <property type="protein sequence ID" value="GMA42077.1"/>
    <property type="molecule type" value="Genomic_DNA"/>
</dbReference>
<dbReference type="InterPro" id="IPR002937">
    <property type="entry name" value="Amino_oxidase"/>
</dbReference>
<organism evidence="3 4">
    <name type="scientific">Mobilicoccus caccae</name>
    <dbReference type="NCBI Taxonomy" id="1859295"/>
    <lineage>
        <taxon>Bacteria</taxon>
        <taxon>Bacillati</taxon>
        <taxon>Actinomycetota</taxon>
        <taxon>Actinomycetes</taxon>
        <taxon>Micrococcales</taxon>
        <taxon>Dermatophilaceae</taxon>
        <taxon>Mobilicoccus</taxon>
    </lineage>
</organism>
<sequence>MSRTPRWRPGRDRRAERHAPQTLLDPGVRVREHDPARNRVAVVGGGIAGIAAAAVLAEGGAQVTLLERGDRLGGRVASWTTEDGRSMGRGFHAFFRQYYNLRELLRRADPGLSHLVPLNDYPLVDAAGNTDSFSGIPLTPPWSVGAFALRSKSFPLAQVARVDLRRATDLLTVDFPASFGDYDGMSAAEVLDRLRFPPAARHLALEVFARSFFADPREFSGAELVAMFHSYFMGSAEGLIFDVPDGSYDRTLWAPLGEYLWRRGVDIRVDAEVTVIEDPEGESGPVIVHARGHAPLEVDAVVLATDVEPLRRLVGESAWLGDPGWRERIQLLRRAPRFAVWRLWLDTPMASDTPPFRGTAGTGMLDNVSALHLYEDEARAWVAEHGGSVVELHAYALPDDVSEEAVQADLLAQVHRLHPELAGATTVAQGWLVRDDCVLVTPEPWSERPGIVTPDPRVMLAGDGIRVDLPVALMERAATTGMLAASAILQSWGLTGQPVWSVPTTGVLARRRFRRG</sequence>
<proteinExistence type="predicted"/>
<name>A0ABQ6IY43_9MICO</name>
<dbReference type="Pfam" id="PF01593">
    <property type="entry name" value="Amino_oxidase"/>
    <property type="match status" value="1"/>
</dbReference>
<gene>
    <name evidence="3" type="ORF">GCM10025883_41220</name>
</gene>
<dbReference type="SUPFAM" id="SSF51905">
    <property type="entry name" value="FAD/NAD(P)-binding domain"/>
    <property type="match status" value="1"/>
</dbReference>
<dbReference type="PRINTS" id="PR00419">
    <property type="entry name" value="ADXRDTASE"/>
</dbReference>
<feature type="compositionally biased region" description="Basic and acidic residues" evidence="1">
    <location>
        <begin position="9"/>
        <end position="19"/>
    </location>
</feature>
<evidence type="ECO:0000256" key="1">
    <source>
        <dbReference type="SAM" id="MobiDB-lite"/>
    </source>
</evidence>
<dbReference type="PANTHER" id="PTHR42923:SF43">
    <property type="entry name" value="AMINE OXIDASE"/>
    <property type="match status" value="1"/>
</dbReference>
<reference evidence="4" key="1">
    <citation type="journal article" date="2019" name="Int. J. Syst. Evol. Microbiol.">
        <title>The Global Catalogue of Microorganisms (GCM) 10K type strain sequencing project: providing services to taxonomists for standard genome sequencing and annotation.</title>
        <authorList>
            <consortium name="The Broad Institute Genomics Platform"/>
            <consortium name="The Broad Institute Genome Sequencing Center for Infectious Disease"/>
            <person name="Wu L."/>
            <person name="Ma J."/>
        </authorList>
    </citation>
    <scope>NUCLEOTIDE SEQUENCE [LARGE SCALE GENOMIC DNA]</scope>
    <source>
        <strain evidence="4">NBRC 113072</strain>
    </source>
</reference>
<evidence type="ECO:0000313" key="3">
    <source>
        <dbReference type="EMBL" id="GMA42077.1"/>
    </source>
</evidence>
<evidence type="ECO:0000259" key="2">
    <source>
        <dbReference type="Pfam" id="PF01593"/>
    </source>
</evidence>
<dbReference type="Gene3D" id="3.50.50.60">
    <property type="entry name" value="FAD/NAD(P)-binding domain"/>
    <property type="match status" value="1"/>
</dbReference>
<keyword evidence="4" id="KW-1185">Reference proteome</keyword>
<dbReference type="InterPro" id="IPR050464">
    <property type="entry name" value="Zeta_carotene_desat/Oxidored"/>
</dbReference>
<dbReference type="Proteomes" id="UP001157126">
    <property type="component" value="Unassembled WGS sequence"/>
</dbReference>
<dbReference type="RefSeq" id="WP_284305536.1">
    <property type="nucleotide sequence ID" value="NZ_BSUO01000001.1"/>
</dbReference>
<evidence type="ECO:0000313" key="4">
    <source>
        <dbReference type="Proteomes" id="UP001157126"/>
    </source>
</evidence>
<feature type="domain" description="Amine oxidase" evidence="2">
    <location>
        <begin position="47"/>
        <end position="489"/>
    </location>
</feature>
<comment type="caution">
    <text evidence="3">The sequence shown here is derived from an EMBL/GenBank/DDBJ whole genome shotgun (WGS) entry which is preliminary data.</text>
</comment>